<dbReference type="GO" id="GO:0005737">
    <property type="term" value="C:cytoplasm"/>
    <property type="evidence" value="ECO:0007669"/>
    <property type="project" value="TreeGrafter"/>
</dbReference>
<dbReference type="Proteomes" id="UP001158961">
    <property type="component" value="Chromosome"/>
</dbReference>
<dbReference type="EMBL" id="QGHE01000005">
    <property type="protein sequence ID" value="PWJ80236.1"/>
    <property type="molecule type" value="Genomic_DNA"/>
</dbReference>
<dbReference type="PANTHER" id="PTHR48094:SF12">
    <property type="entry name" value="PARKINSON DISEASE PROTEIN 7 HOMOLOG"/>
    <property type="match status" value="1"/>
</dbReference>
<dbReference type="GO" id="GO:0008233">
    <property type="term" value="F:peptidase activity"/>
    <property type="evidence" value="ECO:0007669"/>
    <property type="project" value="UniProtKB-KW"/>
</dbReference>
<keyword evidence="3" id="KW-0378">Hydrolase</keyword>
<name>A0AAJ5SG97_ENTAG</name>
<protein>
    <submittedName>
        <fullName evidence="3">Intracellular protease/amidase</fullName>
    </submittedName>
    <submittedName>
        <fullName evidence="2">ThiJ/PfpI domain protein</fullName>
    </submittedName>
</protein>
<dbReference type="SUPFAM" id="SSF52317">
    <property type="entry name" value="Class I glutamine amidotransferase-like"/>
    <property type="match status" value="1"/>
</dbReference>
<proteinExistence type="predicted"/>
<dbReference type="AlphaFoldDB" id="A0AAJ5SG97"/>
<accession>A0AAJ5SG97</accession>
<evidence type="ECO:0000313" key="5">
    <source>
        <dbReference type="Proteomes" id="UP001158961"/>
    </source>
</evidence>
<dbReference type="InterPro" id="IPR002818">
    <property type="entry name" value="DJ-1/PfpI"/>
</dbReference>
<dbReference type="KEGG" id="pagc:BEE12_09700"/>
<organism evidence="2 5">
    <name type="scientific">Enterobacter agglomerans</name>
    <name type="common">Erwinia herbicola</name>
    <name type="synonym">Pantoea agglomerans</name>
    <dbReference type="NCBI Taxonomy" id="549"/>
    <lineage>
        <taxon>Bacteria</taxon>
        <taxon>Pseudomonadati</taxon>
        <taxon>Pseudomonadota</taxon>
        <taxon>Gammaproteobacteria</taxon>
        <taxon>Enterobacterales</taxon>
        <taxon>Erwiniaceae</taxon>
        <taxon>Pantoea</taxon>
        <taxon>Pantoea agglomerans group</taxon>
    </lineage>
</organism>
<evidence type="ECO:0000313" key="2">
    <source>
        <dbReference type="EMBL" id="CAH6328439.1"/>
    </source>
</evidence>
<dbReference type="RefSeq" id="WP_031593688.1">
    <property type="nucleotide sequence ID" value="NZ_CAJOSF010000006.1"/>
</dbReference>
<evidence type="ECO:0000313" key="3">
    <source>
        <dbReference type="EMBL" id="PWJ80236.1"/>
    </source>
</evidence>
<keyword evidence="3" id="KW-0645">Protease</keyword>
<gene>
    <name evidence="3" type="ORF">C7430_1059</name>
    <name evidence="2" type="ORF">DAPPPG734_17260</name>
</gene>
<evidence type="ECO:0000259" key="1">
    <source>
        <dbReference type="Pfam" id="PF01965"/>
    </source>
</evidence>
<reference evidence="3 4" key="1">
    <citation type="submission" date="2018-05" db="EMBL/GenBank/DDBJ databases">
        <title>Genomic Encyclopedia of Type Strains, Phase IV (KMG-V): Genome sequencing to study the core and pangenomes of soil and plant-associated prokaryotes.</title>
        <authorList>
            <person name="Whitman W."/>
        </authorList>
    </citation>
    <scope>NUCLEOTIDE SEQUENCE [LARGE SCALE GENOMIC DNA]</scope>
    <source>
        <strain evidence="3 4">PNG 92-11</strain>
    </source>
</reference>
<dbReference type="GO" id="GO:0006508">
    <property type="term" value="P:proteolysis"/>
    <property type="evidence" value="ECO:0007669"/>
    <property type="project" value="UniProtKB-KW"/>
</dbReference>
<reference evidence="2" key="2">
    <citation type="submission" date="2022-05" db="EMBL/GenBank/DDBJ databases">
        <authorList>
            <person name="Pothier F. J."/>
        </authorList>
    </citation>
    <scope>NUCLEOTIDE SEQUENCE</scope>
    <source>
        <strain evidence="2">DAPP-PG734</strain>
    </source>
</reference>
<dbReference type="CDD" id="cd03135">
    <property type="entry name" value="GATase1_DJ-1"/>
    <property type="match status" value="1"/>
</dbReference>
<dbReference type="EMBL" id="OW970315">
    <property type="protein sequence ID" value="CAH6328439.1"/>
    <property type="molecule type" value="Genomic_DNA"/>
</dbReference>
<dbReference type="InterPro" id="IPR029062">
    <property type="entry name" value="Class_I_gatase-like"/>
</dbReference>
<dbReference type="PANTHER" id="PTHR48094">
    <property type="entry name" value="PROTEIN/NUCLEIC ACID DEGLYCASE DJ-1-RELATED"/>
    <property type="match status" value="1"/>
</dbReference>
<feature type="domain" description="DJ-1/PfpI" evidence="1">
    <location>
        <begin position="4"/>
        <end position="165"/>
    </location>
</feature>
<dbReference type="Pfam" id="PF01965">
    <property type="entry name" value="DJ-1_PfpI"/>
    <property type="match status" value="1"/>
</dbReference>
<dbReference type="Proteomes" id="UP000245996">
    <property type="component" value="Unassembled WGS sequence"/>
</dbReference>
<sequence length="194" mass="20801">MSKNAALLLATGFEEAEAFITLDILSRLGITVTTVACQPQREIVSYHGAVIKTDTLIEELQDSHLFDALIMPGGPEGSKNLAASPAVAALIQRHDEAGMLIAPICSAAARVLGGNNLLKGRRYTCSGELGLEVTDGEYVMEDVVEDGNLLSGRGLGVAFDFALTLALRLTGNKGAVDFQAEHIYYRPWLNRSPR</sequence>
<dbReference type="Gene3D" id="3.40.50.880">
    <property type="match status" value="1"/>
</dbReference>
<evidence type="ECO:0000313" key="4">
    <source>
        <dbReference type="Proteomes" id="UP000245996"/>
    </source>
</evidence>
<dbReference type="InterPro" id="IPR050325">
    <property type="entry name" value="Prot/Nucl_acid_deglycase"/>
</dbReference>